<dbReference type="InterPro" id="IPR036736">
    <property type="entry name" value="ACP-like_sf"/>
</dbReference>
<evidence type="ECO:0000313" key="1">
    <source>
        <dbReference type="EMBL" id="MBB5959719.1"/>
    </source>
</evidence>
<dbReference type="Gene3D" id="1.10.1200.10">
    <property type="entry name" value="ACP-like"/>
    <property type="match status" value="1"/>
</dbReference>
<reference evidence="1 2" key="1">
    <citation type="submission" date="2020-08" db="EMBL/GenBank/DDBJ databases">
        <title>Genomic Encyclopedia of Type Strains, Phase III (KMG-III): the genomes of soil and plant-associated and newly described type strains.</title>
        <authorList>
            <person name="Whitman W."/>
        </authorList>
    </citation>
    <scope>NUCLEOTIDE SEQUENCE [LARGE SCALE GENOMIC DNA]</scope>
    <source>
        <strain evidence="1 2">CECT 8640</strain>
    </source>
</reference>
<accession>A0A841CQZ5</accession>
<dbReference type="Proteomes" id="UP000547510">
    <property type="component" value="Unassembled WGS sequence"/>
</dbReference>
<keyword evidence="2" id="KW-1185">Reference proteome</keyword>
<sequence>MITESDVARLLRESGLPLAEWDSSTELVLDSLTSVWLLHHLEEQYGIVVGPEDEDEVTASDSIGSLHLALRRVQAGALEGARHVP</sequence>
<protein>
    <recommendedName>
        <fullName evidence="3">Acyl carrier protein</fullName>
    </recommendedName>
</protein>
<dbReference type="EMBL" id="JACHJN010000012">
    <property type="protein sequence ID" value="MBB5959719.1"/>
    <property type="molecule type" value="Genomic_DNA"/>
</dbReference>
<evidence type="ECO:0000313" key="2">
    <source>
        <dbReference type="Proteomes" id="UP000547510"/>
    </source>
</evidence>
<dbReference type="AlphaFoldDB" id="A0A841CQZ5"/>
<comment type="caution">
    <text evidence="1">The sequence shown here is derived from an EMBL/GenBank/DDBJ whole genome shotgun (WGS) entry which is preliminary data.</text>
</comment>
<organism evidence="1 2">
    <name type="scientific">Saccharothrix tamanrassetensis</name>
    <dbReference type="NCBI Taxonomy" id="1051531"/>
    <lineage>
        <taxon>Bacteria</taxon>
        <taxon>Bacillati</taxon>
        <taxon>Actinomycetota</taxon>
        <taxon>Actinomycetes</taxon>
        <taxon>Pseudonocardiales</taxon>
        <taxon>Pseudonocardiaceae</taxon>
        <taxon>Saccharothrix</taxon>
    </lineage>
</organism>
<dbReference type="SUPFAM" id="SSF47336">
    <property type="entry name" value="ACP-like"/>
    <property type="match status" value="1"/>
</dbReference>
<name>A0A841CQZ5_9PSEU</name>
<proteinExistence type="predicted"/>
<dbReference type="RefSeq" id="WP_184696875.1">
    <property type="nucleotide sequence ID" value="NZ_JACHJN010000012.1"/>
</dbReference>
<evidence type="ECO:0008006" key="3">
    <source>
        <dbReference type="Google" id="ProtNLM"/>
    </source>
</evidence>
<gene>
    <name evidence="1" type="ORF">FHS29_006340</name>
</gene>